<protein>
    <submittedName>
        <fullName evidence="2 3">Glycosyltransferase</fullName>
    </submittedName>
</protein>
<dbReference type="SUPFAM" id="SSF53756">
    <property type="entry name" value="UDP-Glycosyltransferase/glycogen phosphorylase"/>
    <property type="match status" value="1"/>
</dbReference>
<dbReference type="RefSeq" id="WP_176622764.1">
    <property type="nucleotide sequence ID" value="NZ_JABXXQ010000068.1"/>
</dbReference>
<name>A0A839USL5_9PROT</name>
<evidence type="ECO:0000313" key="2">
    <source>
        <dbReference type="EMBL" id="MBB3172777.1"/>
    </source>
</evidence>
<dbReference type="GO" id="GO:0016740">
    <property type="term" value="F:transferase activity"/>
    <property type="evidence" value="ECO:0007669"/>
    <property type="project" value="UniProtKB-KW"/>
</dbReference>
<keyword evidence="2" id="KW-0808">Transferase</keyword>
<dbReference type="PANTHER" id="PTHR46656">
    <property type="entry name" value="PUTATIVE-RELATED"/>
    <property type="match status" value="1"/>
</dbReference>
<accession>A0A839USL5</accession>
<dbReference type="CDD" id="cd01635">
    <property type="entry name" value="Glycosyltransferase_GTB-type"/>
    <property type="match status" value="1"/>
</dbReference>
<dbReference type="PANTHER" id="PTHR46656:SF3">
    <property type="entry name" value="PUTATIVE-RELATED"/>
    <property type="match status" value="1"/>
</dbReference>
<dbReference type="Gene3D" id="3.40.50.2000">
    <property type="entry name" value="Glycogen Phosphorylase B"/>
    <property type="match status" value="1"/>
</dbReference>
<dbReference type="Proteomes" id="UP000557688">
    <property type="component" value="Unassembled WGS sequence"/>
</dbReference>
<sequence length="471" mass="52659">MLILVYAPTNSRTIARDLGRAEYSYYFVLKEFRPLLEQLGIVIEITDPEHEVDRIHNAAIRRGIDCVFLCFAPPHLVPGGLVCPTVPVFAWEFDTLPNETWSDNWRDDWSALLRRVGQAITHSSFTVDVVRNALGRAYPIVSLPAPVWDRHAAAYDPTRNSVLTPPTLLNVRGRIIDSATFDLAPYTCAARRRDGQAELPGSRRERALTHAVTLSGVIYTAIFNPNDGRKNFSDMIAAFGWALRDEPRATLVLKATNRKCEGALKAMVEEFAKVQPTRCRMVIIDGFLEESEYARLLEISTYALNTSLGEGQCLPLMEYMSAGKPAISPAHTGMRDYISEANAFVVRSSLEPFHWPHDPREAIRTRRHRIDLESLLGAYRESFRVATSDAASYHRMARAAHHGLRAHCSRQVVLKQLTRFLDRVRHRPGSVTHVSSAPEPQTPDVVRLRSGQDGGRAASPWQALADAGSAD</sequence>
<feature type="region of interest" description="Disordered" evidence="1">
    <location>
        <begin position="428"/>
        <end position="471"/>
    </location>
</feature>
<comment type="caution">
    <text evidence="2">The sequence shown here is derived from an EMBL/GenBank/DDBJ whole genome shotgun (WGS) entry which is preliminary data.</text>
</comment>
<dbReference type="EMBL" id="JABXXQ010000068">
    <property type="protein sequence ID" value="NVN29785.1"/>
    <property type="molecule type" value="Genomic_DNA"/>
</dbReference>
<evidence type="ECO:0000313" key="5">
    <source>
        <dbReference type="Proteomes" id="UP000565205"/>
    </source>
</evidence>
<dbReference type="Proteomes" id="UP000565205">
    <property type="component" value="Unassembled WGS sequence"/>
</dbReference>
<proteinExistence type="predicted"/>
<gene>
    <name evidence="2" type="ORF">FHR90_000591</name>
    <name evidence="3" type="ORF">HUK83_05470</name>
</gene>
<dbReference type="EMBL" id="JACHXV010000002">
    <property type="protein sequence ID" value="MBB3172777.1"/>
    <property type="molecule type" value="Genomic_DNA"/>
</dbReference>
<reference evidence="3 5" key="1">
    <citation type="submission" date="2020-06" db="EMBL/GenBank/DDBJ databases">
        <title>Description of novel acetic acid bacteria.</title>
        <authorList>
            <person name="Sombolestani A."/>
        </authorList>
    </citation>
    <scope>NUCLEOTIDE SEQUENCE [LARGE SCALE GENOMIC DNA]</scope>
    <source>
        <strain evidence="3 5">LMG 26838</strain>
    </source>
</reference>
<reference evidence="2 4" key="2">
    <citation type="submission" date="2020-08" db="EMBL/GenBank/DDBJ databases">
        <title>Genomic Encyclopedia of Type Strains, Phase III (KMG-III): the genomes of soil and plant-associated and newly described type strains.</title>
        <authorList>
            <person name="Whitman W."/>
        </authorList>
    </citation>
    <scope>NUCLEOTIDE SEQUENCE [LARGE SCALE GENOMIC DNA]</scope>
    <source>
        <strain evidence="2 4">CECT 8088</strain>
    </source>
</reference>
<dbReference type="AlphaFoldDB" id="A0A839USL5"/>
<keyword evidence="4" id="KW-1185">Reference proteome</keyword>
<organism evidence="2 4">
    <name type="scientific">Endobacter medicaginis</name>
    <dbReference type="NCBI Taxonomy" id="1181271"/>
    <lineage>
        <taxon>Bacteria</taxon>
        <taxon>Pseudomonadati</taxon>
        <taxon>Pseudomonadota</taxon>
        <taxon>Alphaproteobacteria</taxon>
        <taxon>Acetobacterales</taxon>
        <taxon>Acetobacteraceae</taxon>
        <taxon>Endobacter</taxon>
    </lineage>
</organism>
<dbReference type="Pfam" id="PF13692">
    <property type="entry name" value="Glyco_trans_1_4"/>
    <property type="match status" value="1"/>
</dbReference>
<evidence type="ECO:0000313" key="3">
    <source>
        <dbReference type="EMBL" id="NVN29785.1"/>
    </source>
</evidence>
<evidence type="ECO:0000256" key="1">
    <source>
        <dbReference type="SAM" id="MobiDB-lite"/>
    </source>
</evidence>
<evidence type="ECO:0000313" key="4">
    <source>
        <dbReference type="Proteomes" id="UP000557688"/>
    </source>
</evidence>